<accession>A0ABN7ARV1</accession>
<proteinExistence type="predicted"/>
<evidence type="ECO:0000256" key="1">
    <source>
        <dbReference type="SAM" id="MobiDB-lite"/>
    </source>
</evidence>
<feature type="compositionally biased region" description="Pro residues" evidence="1">
    <location>
        <begin position="81"/>
        <end position="91"/>
    </location>
</feature>
<evidence type="ECO:0000313" key="2">
    <source>
        <dbReference type="EMBL" id="BES94189.1"/>
    </source>
</evidence>
<reference evidence="2 3" key="1">
    <citation type="submission" date="2023-09" db="EMBL/GenBank/DDBJ databases">
        <title>Nesidiocoris tenuis whole genome shotgun sequence.</title>
        <authorList>
            <person name="Shibata T."/>
            <person name="Shimoda M."/>
            <person name="Kobayashi T."/>
            <person name="Uehara T."/>
        </authorList>
    </citation>
    <scope>NUCLEOTIDE SEQUENCE [LARGE SCALE GENOMIC DNA]</scope>
    <source>
        <strain evidence="2 3">Japan</strain>
    </source>
</reference>
<protein>
    <submittedName>
        <fullName evidence="2">Uncharacterized protein</fullName>
    </submittedName>
</protein>
<sequence>MQGLAVSRTLIERCGGDDRPDDRTSDDGSRWGDPKSFQILSHRRGCWWEVKRGRKALMDYTEGTGQGNKPSILSLMKGRLPPKPPAPFIRQ</sequence>
<dbReference type="Proteomes" id="UP001307889">
    <property type="component" value="Chromosome 5"/>
</dbReference>
<feature type="compositionally biased region" description="Basic and acidic residues" evidence="1">
    <location>
        <begin position="10"/>
        <end position="33"/>
    </location>
</feature>
<keyword evidence="3" id="KW-1185">Reference proteome</keyword>
<organism evidence="2 3">
    <name type="scientific">Nesidiocoris tenuis</name>
    <dbReference type="NCBI Taxonomy" id="355587"/>
    <lineage>
        <taxon>Eukaryota</taxon>
        <taxon>Metazoa</taxon>
        <taxon>Ecdysozoa</taxon>
        <taxon>Arthropoda</taxon>
        <taxon>Hexapoda</taxon>
        <taxon>Insecta</taxon>
        <taxon>Pterygota</taxon>
        <taxon>Neoptera</taxon>
        <taxon>Paraneoptera</taxon>
        <taxon>Hemiptera</taxon>
        <taxon>Heteroptera</taxon>
        <taxon>Panheteroptera</taxon>
        <taxon>Cimicomorpha</taxon>
        <taxon>Miridae</taxon>
        <taxon>Dicyphina</taxon>
        <taxon>Nesidiocoris</taxon>
    </lineage>
</organism>
<dbReference type="EMBL" id="AP028913">
    <property type="protein sequence ID" value="BES94189.1"/>
    <property type="molecule type" value="Genomic_DNA"/>
</dbReference>
<feature type="region of interest" description="Disordered" evidence="1">
    <location>
        <begin position="1"/>
        <end position="35"/>
    </location>
</feature>
<gene>
    <name evidence="2" type="ORF">NTJ_06998</name>
</gene>
<evidence type="ECO:0000313" key="3">
    <source>
        <dbReference type="Proteomes" id="UP001307889"/>
    </source>
</evidence>
<name>A0ABN7ARV1_9HEMI</name>
<feature type="region of interest" description="Disordered" evidence="1">
    <location>
        <begin position="60"/>
        <end position="91"/>
    </location>
</feature>